<dbReference type="AlphaFoldDB" id="A0A424YCW5"/>
<organism evidence="1 2">
    <name type="scientific">Candidatus Syntrophonatronum acetioxidans</name>
    <dbReference type="NCBI Taxonomy" id="1795816"/>
    <lineage>
        <taxon>Bacteria</taxon>
        <taxon>Bacillati</taxon>
        <taxon>Bacillota</taxon>
        <taxon>Clostridia</taxon>
        <taxon>Eubacteriales</taxon>
        <taxon>Syntrophomonadaceae</taxon>
        <taxon>Candidatus Syntrophonatronum</taxon>
    </lineage>
</organism>
<accession>A0A424YCW5</accession>
<gene>
    <name evidence="1" type="ORF">D5R97_06820</name>
</gene>
<dbReference type="EMBL" id="QZAA01000170">
    <property type="protein sequence ID" value="RQD75108.1"/>
    <property type="molecule type" value="Genomic_DNA"/>
</dbReference>
<reference evidence="1 2" key="1">
    <citation type="submission" date="2018-08" db="EMBL/GenBank/DDBJ databases">
        <title>The metabolism and importance of syntrophic acetate oxidation coupled to methane or sulfide production in haloalkaline environments.</title>
        <authorList>
            <person name="Timmers P.H.A."/>
            <person name="Vavourakis C.D."/>
            <person name="Sorokin D.Y."/>
            <person name="Sinninghe Damste J.S."/>
            <person name="Muyzer G."/>
            <person name="Stams A.J.M."/>
            <person name="Plugge C.M."/>
        </authorList>
    </citation>
    <scope>NUCLEOTIDE SEQUENCE [LARGE SCALE GENOMIC DNA]</scope>
    <source>
        <strain evidence="1">MSAO_Bac1</strain>
    </source>
</reference>
<dbReference type="Gene3D" id="2.30.110.10">
    <property type="entry name" value="Electron Transport, Fmn-binding Protein, Chain A"/>
    <property type="match status" value="1"/>
</dbReference>
<proteinExistence type="predicted"/>
<dbReference type="InterPro" id="IPR012349">
    <property type="entry name" value="Split_barrel_FMN-bd"/>
</dbReference>
<dbReference type="Proteomes" id="UP000285138">
    <property type="component" value="Unassembled WGS sequence"/>
</dbReference>
<evidence type="ECO:0000313" key="1">
    <source>
        <dbReference type="EMBL" id="RQD75108.1"/>
    </source>
</evidence>
<comment type="caution">
    <text evidence="1">The sequence shown here is derived from an EMBL/GenBank/DDBJ whole genome shotgun (WGS) entry which is preliminary data.</text>
</comment>
<protein>
    <submittedName>
        <fullName evidence="1">Pyridoxamine 5'-phosphate oxidase family protein</fullName>
    </submittedName>
</protein>
<dbReference type="SUPFAM" id="SSF50475">
    <property type="entry name" value="FMN-binding split barrel"/>
    <property type="match status" value="1"/>
</dbReference>
<sequence length="126" mass="14507">MSLKEYFEKTKGVGILSTADEKGNVDAAVYATPHVLEEGTVAFIMRQRLSHYNVTRNPKACYLFMENSPGYEGKRLYLTRIKEEKNSEELMKLRRRHTQVTPGENLYLVTFSVDEVLPLLCKEDLC</sequence>
<evidence type="ECO:0000313" key="2">
    <source>
        <dbReference type="Proteomes" id="UP000285138"/>
    </source>
</evidence>
<name>A0A424YCW5_9FIRM</name>